<evidence type="ECO:0000313" key="2">
    <source>
        <dbReference type="Proteomes" id="UP000178659"/>
    </source>
</evidence>
<evidence type="ECO:0000313" key="1">
    <source>
        <dbReference type="EMBL" id="OGY12731.1"/>
    </source>
</evidence>
<gene>
    <name evidence="1" type="ORF">A3A77_00380</name>
</gene>
<dbReference type="Proteomes" id="UP000178659">
    <property type="component" value="Unassembled WGS sequence"/>
</dbReference>
<dbReference type="EMBL" id="MHCC01000025">
    <property type="protein sequence ID" value="OGY12731.1"/>
    <property type="molecule type" value="Genomic_DNA"/>
</dbReference>
<organism evidence="1 2">
    <name type="scientific">Candidatus Blackburnbacteria bacterium RIFCSPLOWO2_01_FULL_40_20</name>
    <dbReference type="NCBI Taxonomy" id="1797519"/>
    <lineage>
        <taxon>Bacteria</taxon>
        <taxon>Candidatus Blackburniibacteriota</taxon>
    </lineage>
</organism>
<proteinExistence type="predicted"/>
<dbReference type="AlphaFoldDB" id="A0A1G1VBP1"/>
<name>A0A1G1VBP1_9BACT</name>
<sequence length="103" mass="11494">MKGGEKMNNGIEGVLYKSKGTSVGSVYFNKKQGQLSIVLNDDAKEYKGALLEIINQIKTKAGAEFEVDRETLELKNTPVWLLQALKEELFLSFGIILREKESA</sequence>
<protein>
    <submittedName>
        <fullName evidence="1">Uncharacterized protein</fullName>
    </submittedName>
</protein>
<reference evidence="1 2" key="1">
    <citation type="journal article" date="2016" name="Nat. Commun.">
        <title>Thousands of microbial genomes shed light on interconnected biogeochemical processes in an aquifer system.</title>
        <authorList>
            <person name="Anantharaman K."/>
            <person name="Brown C.T."/>
            <person name="Hug L.A."/>
            <person name="Sharon I."/>
            <person name="Castelle C.J."/>
            <person name="Probst A.J."/>
            <person name="Thomas B.C."/>
            <person name="Singh A."/>
            <person name="Wilkins M.J."/>
            <person name="Karaoz U."/>
            <person name="Brodie E.L."/>
            <person name="Williams K.H."/>
            <person name="Hubbard S.S."/>
            <person name="Banfield J.F."/>
        </authorList>
    </citation>
    <scope>NUCLEOTIDE SEQUENCE [LARGE SCALE GENOMIC DNA]</scope>
</reference>
<accession>A0A1G1VBP1</accession>
<comment type="caution">
    <text evidence="1">The sequence shown here is derived from an EMBL/GenBank/DDBJ whole genome shotgun (WGS) entry which is preliminary data.</text>
</comment>